<dbReference type="EMBL" id="WTYJ01000003">
    <property type="protein sequence ID" value="MXP00477.1"/>
    <property type="molecule type" value="Genomic_DNA"/>
</dbReference>
<protein>
    <submittedName>
        <fullName evidence="1">Uncharacterized protein</fullName>
    </submittedName>
</protein>
<accession>A0A6I4TWR4</accession>
<evidence type="ECO:0000313" key="2">
    <source>
        <dbReference type="Proteomes" id="UP000469430"/>
    </source>
</evidence>
<sequence>MNYFKIFPIEPQTAPMKFHDIPLLEVLALIEQFGFTEVELFDPDKFVCKIRINERGTMHITDGSTARRQMMQPPRSLLH</sequence>
<organism evidence="1 2">
    <name type="scientific">Croceibacterium xixiisoli</name>
    <dbReference type="NCBI Taxonomy" id="1476466"/>
    <lineage>
        <taxon>Bacteria</taxon>
        <taxon>Pseudomonadati</taxon>
        <taxon>Pseudomonadota</taxon>
        <taxon>Alphaproteobacteria</taxon>
        <taxon>Sphingomonadales</taxon>
        <taxon>Erythrobacteraceae</taxon>
        <taxon>Croceibacterium</taxon>
    </lineage>
</organism>
<gene>
    <name evidence="1" type="ORF">GRI97_15915</name>
</gene>
<dbReference type="RefSeq" id="WP_161392180.1">
    <property type="nucleotide sequence ID" value="NZ_JBHSCP010000002.1"/>
</dbReference>
<name>A0A6I4TWR4_9SPHN</name>
<reference evidence="1 2" key="1">
    <citation type="submission" date="2019-12" db="EMBL/GenBank/DDBJ databases">
        <title>Genomic-based taxomic classification of the family Erythrobacteraceae.</title>
        <authorList>
            <person name="Xu L."/>
        </authorList>
    </citation>
    <scope>NUCLEOTIDE SEQUENCE [LARGE SCALE GENOMIC DNA]</scope>
    <source>
        <strain evidence="1 2">S36</strain>
    </source>
</reference>
<dbReference type="AlphaFoldDB" id="A0A6I4TWR4"/>
<keyword evidence="2" id="KW-1185">Reference proteome</keyword>
<dbReference type="Proteomes" id="UP000469430">
    <property type="component" value="Unassembled WGS sequence"/>
</dbReference>
<comment type="caution">
    <text evidence="1">The sequence shown here is derived from an EMBL/GenBank/DDBJ whole genome shotgun (WGS) entry which is preliminary data.</text>
</comment>
<proteinExistence type="predicted"/>
<evidence type="ECO:0000313" key="1">
    <source>
        <dbReference type="EMBL" id="MXP00477.1"/>
    </source>
</evidence>